<dbReference type="EMBL" id="MCOG01000203">
    <property type="protein sequence ID" value="ORY26291.1"/>
    <property type="molecule type" value="Genomic_DNA"/>
</dbReference>
<protein>
    <recommendedName>
        <fullName evidence="3">Ankyrin</fullName>
    </recommendedName>
</protein>
<dbReference type="InterPro" id="IPR036770">
    <property type="entry name" value="Ankyrin_rpt-contain_sf"/>
</dbReference>
<dbReference type="OrthoDB" id="2139120at2759"/>
<keyword evidence="2" id="KW-1185">Reference proteome</keyword>
<evidence type="ECO:0000313" key="2">
    <source>
        <dbReference type="Proteomes" id="UP000193920"/>
    </source>
</evidence>
<evidence type="ECO:0008006" key="3">
    <source>
        <dbReference type="Google" id="ProtNLM"/>
    </source>
</evidence>
<accession>A0A1Y2AUP3</accession>
<sequence>MNTIQEENSCVTGEYKDIVLSRLESFIRENGFVKNNIINLFQSLDINKELQDYINNNNISLKELSDVVSDVKNYMLSLSLVLQKYQWKQKPQKINEMDTSINIILKNNLSFIENFIENKRKKFYDTITDIIKRNNIMELREFMQKNDISLSDLSTESYDLLVYAIENNISDDIIRLILSHYPTLNYYFFDNEEGTEVEKSPLSSAIAEDNFKLADLLIQNKADINYKLFFNDIIKNLTINKLLDDKNLKYILNKGFHIKYVNLESSLIYELIKASYPSYFIEIVFKHFIFDNDFILNFLHYYKNKERLSHRQLSHIIKKEKSKISIKDRWYNTAIEFGALDAIDIFIEYDIRKEDAILNLIKKKIE</sequence>
<dbReference type="SUPFAM" id="SSF48403">
    <property type="entry name" value="Ankyrin repeat"/>
    <property type="match status" value="1"/>
</dbReference>
<dbReference type="Proteomes" id="UP000193920">
    <property type="component" value="Unassembled WGS sequence"/>
</dbReference>
<dbReference type="SMART" id="SM00248">
    <property type="entry name" value="ANK"/>
    <property type="match status" value="2"/>
</dbReference>
<gene>
    <name evidence="1" type="ORF">LY90DRAFT_674605</name>
</gene>
<reference evidence="1 2" key="1">
    <citation type="submission" date="2016-08" db="EMBL/GenBank/DDBJ databases">
        <title>A Parts List for Fungal Cellulosomes Revealed by Comparative Genomics.</title>
        <authorList>
            <consortium name="DOE Joint Genome Institute"/>
            <person name="Haitjema C.H."/>
            <person name="Gilmore S.P."/>
            <person name="Henske J.K."/>
            <person name="Solomon K.V."/>
            <person name="De Groot R."/>
            <person name="Kuo A."/>
            <person name="Mondo S.J."/>
            <person name="Salamov A.A."/>
            <person name="Labutti K."/>
            <person name="Zhao Z."/>
            <person name="Chiniquy J."/>
            <person name="Barry K."/>
            <person name="Brewer H.M."/>
            <person name="Purvine S.O."/>
            <person name="Wright A.T."/>
            <person name="Boxma B."/>
            <person name="Van Alen T."/>
            <person name="Hackstein J.H."/>
            <person name="Baker S.E."/>
            <person name="Grigoriev I.V."/>
            <person name="O'Malley M.A."/>
        </authorList>
    </citation>
    <scope>NUCLEOTIDE SEQUENCE [LARGE SCALE GENOMIC DNA]</scope>
    <source>
        <strain evidence="1 2">G1</strain>
    </source>
</reference>
<name>A0A1Y2AUP3_9FUNG</name>
<dbReference type="Gene3D" id="1.25.40.20">
    <property type="entry name" value="Ankyrin repeat-containing domain"/>
    <property type="match status" value="1"/>
</dbReference>
<dbReference type="InterPro" id="IPR002110">
    <property type="entry name" value="Ankyrin_rpt"/>
</dbReference>
<proteinExistence type="predicted"/>
<evidence type="ECO:0000313" key="1">
    <source>
        <dbReference type="EMBL" id="ORY26291.1"/>
    </source>
</evidence>
<organism evidence="1 2">
    <name type="scientific">Neocallimastix californiae</name>
    <dbReference type="NCBI Taxonomy" id="1754190"/>
    <lineage>
        <taxon>Eukaryota</taxon>
        <taxon>Fungi</taxon>
        <taxon>Fungi incertae sedis</taxon>
        <taxon>Chytridiomycota</taxon>
        <taxon>Chytridiomycota incertae sedis</taxon>
        <taxon>Neocallimastigomycetes</taxon>
        <taxon>Neocallimastigales</taxon>
        <taxon>Neocallimastigaceae</taxon>
        <taxon>Neocallimastix</taxon>
    </lineage>
</organism>
<dbReference type="AlphaFoldDB" id="A0A1Y2AUP3"/>
<comment type="caution">
    <text evidence="1">The sequence shown here is derived from an EMBL/GenBank/DDBJ whole genome shotgun (WGS) entry which is preliminary data.</text>
</comment>